<evidence type="ECO:0000313" key="2">
    <source>
        <dbReference type="Proteomes" id="UP000282971"/>
    </source>
</evidence>
<dbReference type="InterPro" id="IPR021660">
    <property type="entry name" value="DUF3253"/>
</dbReference>
<accession>A0A437LYS1</accession>
<dbReference type="Gene3D" id="1.10.10.10">
    <property type="entry name" value="Winged helix-like DNA-binding domain superfamily/Winged helix DNA-binding domain"/>
    <property type="match status" value="1"/>
</dbReference>
<dbReference type="Proteomes" id="UP000282971">
    <property type="component" value="Unassembled WGS sequence"/>
</dbReference>
<gene>
    <name evidence="1" type="ORF">EOD43_19230</name>
</gene>
<dbReference type="Pfam" id="PF11625">
    <property type="entry name" value="DUF3253"/>
    <property type="match status" value="1"/>
</dbReference>
<sequence length="76" mass="8645">MLALLADRADNATICPSEVARRLARDNPRGWRAQMPIVHEAVDHLVAQAVIALSWKGRRLARRCGPYRIRRERAMA</sequence>
<organism evidence="1 2">
    <name type="scientific">Sphingomonas crocodyli</name>
    <dbReference type="NCBI Taxonomy" id="1979270"/>
    <lineage>
        <taxon>Bacteria</taxon>
        <taxon>Pseudomonadati</taxon>
        <taxon>Pseudomonadota</taxon>
        <taxon>Alphaproteobacteria</taxon>
        <taxon>Sphingomonadales</taxon>
        <taxon>Sphingomonadaceae</taxon>
        <taxon>Sphingomonas</taxon>
    </lineage>
</organism>
<dbReference type="EMBL" id="SACN01000003">
    <property type="protein sequence ID" value="RVT90561.1"/>
    <property type="molecule type" value="Genomic_DNA"/>
</dbReference>
<dbReference type="InterPro" id="IPR036390">
    <property type="entry name" value="WH_DNA-bd_sf"/>
</dbReference>
<proteinExistence type="predicted"/>
<dbReference type="InterPro" id="IPR036388">
    <property type="entry name" value="WH-like_DNA-bd_sf"/>
</dbReference>
<comment type="caution">
    <text evidence="1">The sequence shown here is derived from an EMBL/GenBank/DDBJ whole genome shotgun (WGS) entry which is preliminary data.</text>
</comment>
<dbReference type="OrthoDB" id="34459at2"/>
<evidence type="ECO:0000313" key="1">
    <source>
        <dbReference type="EMBL" id="RVT90561.1"/>
    </source>
</evidence>
<name>A0A437LYS1_9SPHN</name>
<dbReference type="AlphaFoldDB" id="A0A437LYS1"/>
<keyword evidence="2" id="KW-1185">Reference proteome</keyword>
<protein>
    <submittedName>
        <fullName evidence="1">DUF3253 domain-containing protein</fullName>
    </submittedName>
</protein>
<reference evidence="1 2" key="1">
    <citation type="submission" date="2019-01" db="EMBL/GenBank/DDBJ databases">
        <authorList>
            <person name="Chen W.-M."/>
        </authorList>
    </citation>
    <scope>NUCLEOTIDE SEQUENCE [LARGE SCALE GENOMIC DNA]</scope>
    <source>
        <strain evidence="1 2">CCP-7</strain>
    </source>
</reference>
<dbReference type="SUPFAM" id="SSF46785">
    <property type="entry name" value="Winged helix' DNA-binding domain"/>
    <property type="match status" value="1"/>
</dbReference>